<accession>A0A4D6LWL3</accession>
<evidence type="ECO:0000313" key="3">
    <source>
        <dbReference type="Proteomes" id="UP000501690"/>
    </source>
</evidence>
<protein>
    <submittedName>
        <fullName evidence="2">Uncharacterized protein</fullName>
    </submittedName>
</protein>
<evidence type="ECO:0000313" key="2">
    <source>
        <dbReference type="EMBL" id="QCD93065.1"/>
    </source>
</evidence>
<sequence>MDHSGSIKHPNHSTVSPSISLRLRGLAQARRARSGEPLPRLGESAKNKGMGNTGSRLSEIPLAWASCLLAQKLSEPPGRLFAKKLRRAPCFISPRRDGLAWARLTGLATVLHCDSHENEPNQHTKHSHTSSGG</sequence>
<reference evidence="2 3" key="1">
    <citation type="submission" date="2019-04" db="EMBL/GenBank/DDBJ databases">
        <title>An improved genome assembly and genetic linkage map for asparagus bean, Vigna unguiculata ssp. sesquipedialis.</title>
        <authorList>
            <person name="Xia Q."/>
            <person name="Zhang R."/>
            <person name="Dong Y."/>
        </authorList>
    </citation>
    <scope>NUCLEOTIDE SEQUENCE [LARGE SCALE GENOMIC DNA]</scope>
    <source>
        <tissue evidence="2">Leaf</tissue>
    </source>
</reference>
<dbReference type="AlphaFoldDB" id="A0A4D6LWL3"/>
<dbReference type="EMBL" id="CP039349">
    <property type="protein sequence ID" value="QCD93065.1"/>
    <property type="molecule type" value="Genomic_DNA"/>
</dbReference>
<gene>
    <name evidence="2" type="ORF">DEO72_LG5g1136</name>
</gene>
<organism evidence="2 3">
    <name type="scientific">Vigna unguiculata</name>
    <name type="common">Cowpea</name>
    <dbReference type="NCBI Taxonomy" id="3917"/>
    <lineage>
        <taxon>Eukaryota</taxon>
        <taxon>Viridiplantae</taxon>
        <taxon>Streptophyta</taxon>
        <taxon>Embryophyta</taxon>
        <taxon>Tracheophyta</taxon>
        <taxon>Spermatophyta</taxon>
        <taxon>Magnoliopsida</taxon>
        <taxon>eudicotyledons</taxon>
        <taxon>Gunneridae</taxon>
        <taxon>Pentapetalae</taxon>
        <taxon>rosids</taxon>
        <taxon>fabids</taxon>
        <taxon>Fabales</taxon>
        <taxon>Fabaceae</taxon>
        <taxon>Papilionoideae</taxon>
        <taxon>50 kb inversion clade</taxon>
        <taxon>NPAAA clade</taxon>
        <taxon>indigoferoid/millettioid clade</taxon>
        <taxon>Phaseoleae</taxon>
        <taxon>Vigna</taxon>
    </lineage>
</organism>
<proteinExistence type="predicted"/>
<name>A0A4D6LWL3_VIGUN</name>
<dbReference type="Proteomes" id="UP000501690">
    <property type="component" value="Linkage Group LG5"/>
</dbReference>
<feature type="region of interest" description="Disordered" evidence="1">
    <location>
        <begin position="1"/>
        <end position="20"/>
    </location>
</feature>
<feature type="region of interest" description="Disordered" evidence="1">
    <location>
        <begin position="26"/>
        <end position="55"/>
    </location>
</feature>
<evidence type="ECO:0000256" key="1">
    <source>
        <dbReference type="SAM" id="MobiDB-lite"/>
    </source>
</evidence>
<keyword evidence="3" id="KW-1185">Reference proteome</keyword>